<dbReference type="InterPro" id="IPR013094">
    <property type="entry name" value="AB_hydrolase_3"/>
</dbReference>
<dbReference type="PANTHER" id="PTHR48081:SF8">
    <property type="entry name" value="ALPHA_BETA HYDROLASE FOLD-3 DOMAIN-CONTAINING PROTEIN-RELATED"/>
    <property type="match status" value="1"/>
</dbReference>
<keyword evidence="1" id="KW-0378">Hydrolase</keyword>
<comment type="caution">
    <text evidence="3">The sequence shown here is derived from an EMBL/GenBank/DDBJ whole genome shotgun (WGS) entry which is preliminary data.</text>
</comment>
<organism evidence="3 4">
    <name type="scientific">Patella caerulea</name>
    <name type="common">Rayed Mediterranean limpet</name>
    <dbReference type="NCBI Taxonomy" id="87958"/>
    <lineage>
        <taxon>Eukaryota</taxon>
        <taxon>Metazoa</taxon>
        <taxon>Spiralia</taxon>
        <taxon>Lophotrochozoa</taxon>
        <taxon>Mollusca</taxon>
        <taxon>Gastropoda</taxon>
        <taxon>Patellogastropoda</taxon>
        <taxon>Patelloidea</taxon>
        <taxon>Patellidae</taxon>
        <taxon>Patella</taxon>
    </lineage>
</organism>
<dbReference type="Gene3D" id="3.40.50.1820">
    <property type="entry name" value="alpha/beta hydrolase"/>
    <property type="match status" value="1"/>
</dbReference>
<dbReference type="AlphaFoldDB" id="A0AAN8JUQ9"/>
<dbReference type="EMBL" id="JAZGQO010000007">
    <property type="protein sequence ID" value="KAK6182514.1"/>
    <property type="molecule type" value="Genomic_DNA"/>
</dbReference>
<dbReference type="InterPro" id="IPR050300">
    <property type="entry name" value="GDXG_lipolytic_enzyme"/>
</dbReference>
<gene>
    <name evidence="3" type="ORF">SNE40_010186</name>
</gene>
<dbReference type="GO" id="GO:0016787">
    <property type="term" value="F:hydrolase activity"/>
    <property type="evidence" value="ECO:0007669"/>
    <property type="project" value="UniProtKB-KW"/>
</dbReference>
<dbReference type="InterPro" id="IPR029058">
    <property type="entry name" value="AB_hydrolase_fold"/>
</dbReference>
<evidence type="ECO:0000313" key="3">
    <source>
        <dbReference type="EMBL" id="KAK6182514.1"/>
    </source>
</evidence>
<dbReference type="PANTHER" id="PTHR48081">
    <property type="entry name" value="AB HYDROLASE SUPERFAMILY PROTEIN C4A8.06C"/>
    <property type="match status" value="1"/>
</dbReference>
<name>A0AAN8JUQ9_PATCE</name>
<reference evidence="3 4" key="1">
    <citation type="submission" date="2024-01" db="EMBL/GenBank/DDBJ databases">
        <title>The genome of the rayed Mediterranean limpet Patella caerulea (Linnaeus, 1758).</title>
        <authorList>
            <person name="Anh-Thu Weber A."/>
            <person name="Halstead-Nussloch G."/>
        </authorList>
    </citation>
    <scope>NUCLEOTIDE SEQUENCE [LARGE SCALE GENOMIC DNA]</scope>
    <source>
        <strain evidence="3">AATW-2023a</strain>
        <tissue evidence="3">Whole specimen</tissue>
    </source>
</reference>
<evidence type="ECO:0000256" key="1">
    <source>
        <dbReference type="ARBA" id="ARBA00022801"/>
    </source>
</evidence>
<keyword evidence="4" id="KW-1185">Reference proteome</keyword>
<protein>
    <recommendedName>
        <fullName evidence="2">Alpha/beta hydrolase fold-3 domain-containing protein</fullName>
    </recommendedName>
</protein>
<proteinExistence type="predicted"/>
<dbReference type="Pfam" id="PF07859">
    <property type="entry name" value="Abhydrolase_3"/>
    <property type="match status" value="1"/>
</dbReference>
<sequence>MGDITRWGAAGQKYKIHPETLEYFQILEEQGSRPLATLTVEEARQSSLDKAEQFAGTIEFDGTTEEYFCPSPYSTEGIPIDVYTPSDYKSSSSILVYFHGGGLVIGSRRTVETLCKIIARDASCIVVNVEYRMGPEHRVPACFQDAKLVLRWVNLNKGRIGALNSSKLGVMGDSGGGQIAAAVCYDVKGIDYQVLIYPMTDMTCSLPSFSEFSETPGLNQSSIDWFMENALKTDKQKRDSSYNPGQQISQYNLPPALIVVAQLDPLRDCSYVYNQKLREAHVESSTILIRGAPHGFYNLPGLLPG</sequence>
<dbReference type="Proteomes" id="UP001347796">
    <property type="component" value="Unassembled WGS sequence"/>
</dbReference>
<evidence type="ECO:0000259" key="2">
    <source>
        <dbReference type="Pfam" id="PF07859"/>
    </source>
</evidence>
<dbReference type="SUPFAM" id="SSF53474">
    <property type="entry name" value="alpha/beta-Hydrolases"/>
    <property type="match status" value="1"/>
</dbReference>
<evidence type="ECO:0000313" key="4">
    <source>
        <dbReference type="Proteomes" id="UP001347796"/>
    </source>
</evidence>
<accession>A0AAN8JUQ9</accession>
<feature type="domain" description="Alpha/beta hydrolase fold-3" evidence="2">
    <location>
        <begin position="95"/>
        <end position="297"/>
    </location>
</feature>